<evidence type="ECO:0000256" key="4">
    <source>
        <dbReference type="ARBA" id="ARBA00022679"/>
    </source>
</evidence>
<dbReference type="SUPFAM" id="SSF55785">
    <property type="entry name" value="PYP-like sensor domain (PAS domain)"/>
    <property type="match status" value="2"/>
</dbReference>
<evidence type="ECO:0000256" key="2">
    <source>
        <dbReference type="ARBA" id="ARBA00012438"/>
    </source>
</evidence>
<feature type="transmembrane region" description="Helical" evidence="9">
    <location>
        <begin position="150"/>
        <end position="171"/>
    </location>
</feature>
<dbReference type="SMART" id="SM00388">
    <property type="entry name" value="HisKA"/>
    <property type="match status" value="1"/>
</dbReference>
<keyword evidence="9" id="KW-1133">Transmembrane helix</keyword>
<dbReference type="RefSeq" id="WP_097119990.1">
    <property type="nucleotide sequence ID" value="NZ_OCND01000001.1"/>
</dbReference>
<feature type="transmembrane region" description="Helical" evidence="9">
    <location>
        <begin position="7"/>
        <end position="27"/>
    </location>
</feature>
<keyword evidence="9" id="KW-0472">Membrane</keyword>
<dbReference type="OrthoDB" id="9772100at2"/>
<keyword evidence="8" id="KW-0902">Two-component regulatory system</keyword>
<proteinExistence type="predicted"/>
<dbReference type="InterPro" id="IPR003594">
    <property type="entry name" value="HATPase_dom"/>
</dbReference>
<dbReference type="GO" id="GO:0005524">
    <property type="term" value="F:ATP binding"/>
    <property type="evidence" value="ECO:0007669"/>
    <property type="project" value="UniProtKB-KW"/>
</dbReference>
<dbReference type="CDD" id="cd00130">
    <property type="entry name" value="PAS"/>
    <property type="match status" value="2"/>
</dbReference>
<keyword evidence="6" id="KW-0418">Kinase</keyword>
<comment type="catalytic activity">
    <reaction evidence="1">
        <text>ATP + protein L-histidine = ADP + protein N-phospho-L-histidine.</text>
        <dbReference type="EC" id="2.7.13.3"/>
    </reaction>
</comment>
<keyword evidence="7" id="KW-0067">ATP-binding</keyword>
<evidence type="ECO:0000259" key="10">
    <source>
        <dbReference type="PROSITE" id="PS50109"/>
    </source>
</evidence>
<dbReference type="PROSITE" id="PS50109">
    <property type="entry name" value="HIS_KIN"/>
    <property type="match status" value="1"/>
</dbReference>
<dbReference type="SMART" id="SM00387">
    <property type="entry name" value="HATPase_c"/>
    <property type="match status" value="1"/>
</dbReference>
<evidence type="ECO:0000256" key="3">
    <source>
        <dbReference type="ARBA" id="ARBA00022553"/>
    </source>
</evidence>
<dbReference type="Pfam" id="PF02518">
    <property type="entry name" value="HATPase_c"/>
    <property type="match status" value="1"/>
</dbReference>
<dbReference type="InterPro" id="IPR004358">
    <property type="entry name" value="Sig_transdc_His_kin-like_C"/>
</dbReference>
<dbReference type="SUPFAM" id="SSF55874">
    <property type="entry name" value="ATPase domain of HSP90 chaperone/DNA topoisomerase II/histidine kinase"/>
    <property type="match status" value="1"/>
</dbReference>
<evidence type="ECO:0000256" key="8">
    <source>
        <dbReference type="ARBA" id="ARBA00023012"/>
    </source>
</evidence>
<evidence type="ECO:0000256" key="6">
    <source>
        <dbReference type="ARBA" id="ARBA00022777"/>
    </source>
</evidence>
<dbReference type="PRINTS" id="PR00344">
    <property type="entry name" value="BCTRLSENSOR"/>
</dbReference>
<feature type="transmembrane region" description="Helical" evidence="9">
    <location>
        <begin position="33"/>
        <end position="55"/>
    </location>
</feature>
<feature type="domain" description="PAC" evidence="12">
    <location>
        <begin position="328"/>
        <end position="380"/>
    </location>
</feature>
<dbReference type="InterPro" id="IPR013655">
    <property type="entry name" value="PAS_fold_3"/>
</dbReference>
<dbReference type="InterPro" id="IPR005467">
    <property type="entry name" value="His_kinase_dom"/>
</dbReference>
<feature type="domain" description="Histidine kinase" evidence="10">
    <location>
        <begin position="521"/>
        <end position="735"/>
    </location>
</feature>
<protein>
    <recommendedName>
        <fullName evidence="2">histidine kinase</fullName>
        <ecNumber evidence="2">2.7.13.3</ecNumber>
    </recommendedName>
</protein>
<sequence length="739" mass="81041">MNGIDLIWPMMGAASLMLGLIHLTIWARQRENVAHLIFSVVALSVVALALCELLAMQAKTPDQYASVLRWAHPAVAVLVVSLVAFVQTQFHLGRSWLGLTACTLRVGSLVPNFTTGVNLNFERITALEHIEILGHGSVATPVGDPNPWMIMGQLSNLFLLLFLLRSIAAVWRRQDLHERRRALLVCGSIAVFVAFSSVWAAIVVLGWISGPMTVNVSFFGIVLVMSYELGGEVLRAAKLARSLTKSESDLRDSEKQMALAAKAAGLGLWNWDLESDDFWFTSQGSDLLGFPSTDERIGREHVITRIHADDLKMMRKARETAVNGTGVFFCEFRLLAPSGGTRWLTVNGEVKYSPDGRAKCLHGVIYDITERRQADERFRLVVEGAQTAMIMADSNGNIALANLQAEKVFGYSREELLGSSVDMLLPDNAGASHARKRAGYMKSPVTRPMGVAGDVFGRRKDGTLVPLEIGLTPLSVSGDMFVLASIVDIGERLRSEQEIALQRDEVAHLARVAILGEISGSLAHELNQPLTSILSNAQAALRFLGHSPPNLDEVRDSLTQIVDSDKRASEVIRRLRAMLRKERVDHQKLELNGIVRDVVNLLDSDFLSRNISVILELDSSLPFIYGDRVQLQQVLLNLIVNGCDAMRNMQTGRTLRISTSTNDGTVTVSVNDLGHGIPADDLERIFMPFITSKPEGIGLGLAICGTIARTHRGKLWATNNEGRGATFHFQLPADVKPGP</sequence>
<dbReference type="InterPro" id="IPR000014">
    <property type="entry name" value="PAS"/>
</dbReference>
<dbReference type="PROSITE" id="PS50112">
    <property type="entry name" value="PAS"/>
    <property type="match status" value="1"/>
</dbReference>
<dbReference type="AlphaFoldDB" id="A0A286CVV8"/>
<dbReference type="GO" id="GO:0000155">
    <property type="term" value="F:phosphorelay sensor kinase activity"/>
    <property type="evidence" value="ECO:0007669"/>
    <property type="project" value="InterPro"/>
</dbReference>
<dbReference type="EC" id="2.7.13.3" evidence="2"/>
<dbReference type="Proteomes" id="UP000219374">
    <property type="component" value="Unassembled WGS sequence"/>
</dbReference>
<dbReference type="PANTHER" id="PTHR43065:SF46">
    <property type="entry name" value="C4-DICARBOXYLATE TRANSPORT SENSOR PROTEIN DCTB"/>
    <property type="match status" value="1"/>
</dbReference>
<dbReference type="InterPro" id="IPR036097">
    <property type="entry name" value="HisK_dim/P_sf"/>
</dbReference>
<dbReference type="NCBIfam" id="TIGR00229">
    <property type="entry name" value="sensory_box"/>
    <property type="match status" value="1"/>
</dbReference>
<evidence type="ECO:0000313" key="13">
    <source>
        <dbReference type="EMBL" id="SOD50541.1"/>
    </source>
</evidence>
<dbReference type="SMART" id="SM00086">
    <property type="entry name" value="PAC"/>
    <property type="match status" value="2"/>
</dbReference>
<dbReference type="InterPro" id="IPR036890">
    <property type="entry name" value="HATPase_C_sf"/>
</dbReference>
<dbReference type="Pfam" id="PF13426">
    <property type="entry name" value="PAS_9"/>
    <property type="match status" value="1"/>
</dbReference>
<dbReference type="Gene3D" id="3.30.565.10">
    <property type="entry name" value="Histidine kinase-like ATPase, C-terminal domain"/>
    <property type="match status" value="1"/>
</dbReference>
<evidence type="ECO:0000256" key="1">
    <source>
        <dbReference type="ARBA" id="ARBA00000085"/>
    </source>
</evidence>
<dbReference type="CDD" id="cd00082">
    <property type="entry name" value="HisKA"/>
    <property type="match status" value="1"/>
</dbReference>
<organism evidence="13 14">
    <name type="scientific">Pseudoxanthomonas wuyuanensis</name>
    <dbReference type="NCBI Taxonomy" id="1073196"/>
    <lineage>
        <taxon>Bacteria</taxon>
        <taxon>Pseudomonadati</taxon>
        <taxon>Pseudomonadota</taxon>
        <taxon>Gammaproteobacteria</taxon>
        <taxon>Lysobacterales</taxon>
        <taxon>Lysobacteraceae</taxon>
        <taxon>Pseudoxanthomonas</taxon>
    </lineage>
</organism>
<dbReference type="InterPro" id="IPR000700">
    <property type="entry name" value="PAS-assoc_C"/>
</dbReference>
<dbReference type="Pfam" id="PF00512">
    <property type="entry name" value="HisKA"/>
    <property type="match status" value="1"/>
</dbReference>
<dbReference type="Gene3D" id="1.10.287.130">
    <property type="match status" value="1"/>
</dbReference>
<dbReference type="InterPro" id="IPR035965">
    <property type="entry name" value="PAS-like_dom_sf"/>
</dbReference>
<dbReference type="Pfam" id="PF08447">
    <property type="entry name" value="PAS_3"/>
    <property type="match status" value="1"/>
</dbReference>
<evidence type="ECO:0000313" key="14">
    <source>
        <dbReference type="Proteomes" id="UP000219374"/>
    </source>
</evidence>
<keyword evidence="14" id="KW-1185">Reference proteome</keyword>
<feature type="transmembrane region" description="Helical" evidence="9">
    <location>
        <begin position="67"/>
        <end position="86"/>
    </location>
</feature>
<feature type="transmembrane region" description="Helical" evidence="9">
    <location>
        <begin position="183"/>
        <end position="208"/>
    </location>
</feature>
<evidence type="ECO:0000256" key="7">
    <source>
        <dbReference type="ARBA" id="ARBA00022840"/>
    </source>
</evidence>
<evidence type="ECO:0000259" key="11">
    <source>
        <dbReference type="PROSITE" id="PS50112"/>
    </source>
</evidence>
<gene>
    <name evidence="13" type="ORF">SAMN06296416_101174</name>
</gene>
<dbReference type="InterPro" id="IPR003661">
    <property type="entry name" value="HisK_dim/P_dom"/>
</dbReference>
<evidence type="ECO:0000256" key="5">
    <source>
        <dbReference type="ARBA" id="ARBA00022741"/>
    </source>
</evidence>
<keyword evidence="5" id="KW-0547">Nucleotide-binding</keyword>
<dbReference type="SUPFAM" id="SSF47384">
    <property type="entry name" value="Homodimeric domain of signal transducing histidine kinase"/>
    <property type="match status" value="1"/>
</dbReference>
<dbReference type="EMBL" id="OCND01000001">
    <property type="protein sequence ID" value="SOD50541.1"/>
    <property type="molecule type" value="Genomic_DNA"/>
</dbReference>
<dbReference type="Gene3D" id="3.30.450.20">
    <property type="entry name" value="PAS domain"/>
    <property type="match status" value="2"/>
</dbReference>
<dbReference type="PANTHER" id="PTHR43065">
    <property type="entry name" value="SENSOR HISTIDINE KINASE"/>
    <property type="match status" value="1"/>
</dbReference>
<accession>A0A286CVV8</accession>
<dbReference type="PROSITE" id="PS50113">
    <property type="entry name" value="PAC"/>
    <property type="match status" value="1"/>
</dbReference>
<keyword evidence="9" id="KW-0812">Transmembrane</keyword>
<keyword evidence="3" id="KW-0597">Phosphoprotein</keyword>
<evidence type="ECO:0000256" key="9">
    <source>
        <dbReference type="SAM" id="Phobius"/>
    </source>
</evidence>
<reference evidence="13 14" key="1">
    <citation type="submission" date="2017-09" db="EMBL/GenBank/DDBJ databases">
        <authorList>
            <person name="Ehlers B."/>
            <person name="Leendertz F.H."/>
        </authorList>
    </citation>
    <scope>NUCLEOTIDE SEQUENCE [LARGE SCALE GENOMIC DNA]</scope>
    <source>
        <strain evidence="13 14">CGMCC 1.10978</strain>
    </source>
</reference>
<evidence type="ECO:0000259" key="12">
    <source>
        <dbReference type="PROSITE" id="PS50113"/>
    </source>
</evidence>
<dbReference type="Gene3D" id="2.10.70.100">
    <property type="match status" value="1"/>
</dbReference>
<feature type="domain" description="PAS" evidence="11">
    <location>
        <begin position="374"/>
        <end position="428"/>
    </location>
</feature>
<keyword evidence="4" id="KW-0808">Transferase</keyword>
<dbReference type="SMART" id="SM00091">
    <property type="entry name" value="PAS"/>
    <property type="match status" value="2"/>
</dbReference>
<dbReference type="InterPro" id="IPR001610">
    <property type="entry name" value="PAC"/>
</dbReference>
<name>A0A286CVV8_9GAMM</name>